<dbReference type="SUPFAM" id="SSF48452">
    <property type="entry name" value="TPR-like"/>
    <property type="match status" value="1"/>
</dbReference>
<keyword evidence="3" id="KW-1185">Reference proteome</keyword>
<protein>
    <submittedName>
        <fullName evidence="2">XRE family transcriptional regulator</fullName>
    </submittedName>
</protein>
<dbReference type="OrthoDB" id="1150409at2"/>
<accession>A0A3M7TX44</accession>
<feature type="domain" description="HTH cro/C1-type" evidence="1">
    <location>
        <begin position="10"/>
        <end position="63"/>
    </location>
</feature>
<evidence type="ECO:0000313" key="3">
    <source>
        <dbReference type="Proteomes" id="UP000278746"/>
    </source>
</evidence>
<dbReference type="Pfam" id="PF18768">
    <property type="entry name" value="RNPP_C"/>
    <property type="match status" value="1"/>
</dbReference>
<dbReference type="EMBL" id="RHIB01000001">
    <property type="protein sequence ID" value="RNA70178.1"/>
    <property type="molecule type" value="Genomic_DNA"/>
</dbReference>
<dbReference type="InterPro" id="IPR041315">
    <property type="entry name" value="PlcR_TPR"/>
</dbReference>
<name>A0A3M7TX44_9BACI</name>
<dbReference type="SUPFAM" id="SSF47413">
    <property type="entry name" value="lambda repressor-like DNA-binding domains"/>
    <property type="match status" value="1"/>
</dbReference>
<dbReference type="InterPro" id="IPR053163">
    <property type="entry name" value="HTH-type_regulator_Rgg"/>
</dbReference>
<dbReference type="PROSITE" id="PS50943">
    <property type="entry name" value="HTH_CROC1"/>
    <property type="match status" value="1"/>
</dbReference>
<dbReference type="PANTHER" id="PTHR37038">
    <property type="entry name" value="TRANSCRIPTIONAL REGULATOR-RELATED"/>
    <property type="match status" value="1"/>
</dbReference>
<dbReference type="RefSeq" id="WP_122897709.1">
    <property type="nucleotide sequence ID" value="NZ_RHIB01000001.1"/>
</dbReference>
<evidence type="ECO:0000259" key="1">
    <source>
        <dbReference type="PROSITE" id="PS50943"/>
    </source>
</evidence>
<evidence type="ECO:0000313" key="2">
    <source>
        <dbReference type="EMBL" id="RNA70178.1"/>
    </source>
</evidence>
<dbReference type="InterPro" id="IPR010982">
    <property type="entry name" value="Lambda_DNA-bd_dom_sf"/>
</dbReference>
<dbReference type="Proteomes" id="UP000278746">
    <property type="component" value="Unassembled WGS sequence"/>
</dbReference>
<comment type="caution">
    <text evidence="2">The sequence shown here is derived from an EMBL/GenBank/DDBJ whole genome shotgun (WGS) entry which is preliminary data.</text>
</comment>
<organism evidence="2 3">
    <name type="scientific">Alteribacter keqinensis</name>
    <dbReference type="NCBI Taxonomy" id="2483800"/>
    <lineage>
        <taxon>Bacteria</taxon>
        <taxon>Bacillati</taxon>
        <taxon>Bacillota</taxon>
        <taxon>Bacilli</taxon>
        <taxon>Bacillales</taxon>
        <taxon>Bacillaceae</taxon>
        <taxon>Alteribacter</taxon>
    </lineage>
</organism>
<dbReference type="GO" id="GO:0003677">
    <property type="term" value="F:DNA binding"/>
    <property type="evidence" value="ECO:0007669"/>
    <property type="project" value="InterPro"/>
</dbReference>
<reference evidence="2 3" key="1">
    <citation type="submission" date="2018-10" db="EMBL/GenBank/DDBJ databases">
        <title>Bacillus Keqinensis sp. nov., a moderately halophilic bacterium isolated from a saline-alkaline lake.</title>
        <authorList>
            <person name="Wang H."/>
        </authorList>
    </citation>
    <scope>NUCLEOTIDE SEQUENCE [LARGE SCALE GENOMIC DNA]</scope>
    <source>
        <strain evidence="2 3">KQ-3</strain>
    </source>
</reference>
<dbReference type="Gene3D" id="1.25.40.10">
    <property type="entry name" value="Tetratricopeptide repeat domain"/>
    <property type="match status" value="1"/>
</dbReference>
<dbReference type="Pfam" id="PF01381">
    <property type="entry name" value="HTH_3"/>
    <property type="match status" value="1"/>
</dbReference>
<dbReference type="SMART" id="SM00530">
    <property type="entry name" value="HTH_XRE"/>
    <property type="match status" value="1"/>
</dbReference>
<dbReference type="InterPro" id="IPR001387">
    <property type="entry name" value="Cro/C1-type_HTH"/>
</dbReference>
<dbReference type="PANTHER" id="PTHR37038:SF14">
    <property type="entry name" value="TRANSCRIPTIONAL ACTIVATOR"/>
    <property type="match status" value="1"/>
</dbReference>
<dbReference type="CDD" id="cd00093">
    <property type="entry name" value="HTH_XRE"/>
    <property type="match status" value="1"/>
</dbReference>
<dbReference type="Gene3D" id="1.10.260.40">
    <property type="entry name" value="lambda repressor-like DNA-binding domains"/>
    <property type="match status" value="1"/>
</dbReference>
<dbReference type="AlphaFoldDB" id="A0A3M7TX44"/>
<dbReference type="InterPro" id="IPR011990">
    <property type="entry name" value="TPR-like_helical_dom_sf"/>
</dbReference>
<gene>
    <name evidence="2" type="ORF">EBO34_09705</name>
</gene>
<proteinExistence type="predicted"/>
<sequence>MNNQKLGEEIVKLRKQHFLSQKQLAEGICSQSAISQIERGQIFPGVDTLYNLSAKLHVPIDYFIQLMLEDDMDENEDLIAHVEHLSGEQKFEQMYGLLKGKLDESINCYWMTSYLTWHFHLSAYQTKRVSIEKTIQLLKDLHDEKKTPVQSKGNLRNRILNSIAYLLATNGQYKESLYYYDKILKNEDRSSAVTSVLTPDIFTIRVMYNKSKTLYDMGASEESLATIEDGIKKSLEKENMSLLGQFYYYRGQCFERLGSDEDEIRECYQKALFIFELLDKKLYSRLLWKYKESYLK</sequence>